<dbReference type="GO" id="GO:0003677">
    <property type="term" value="F:DNA binding"/>
    <property type="evidence" value="ECO:0007669"/>
    <property type="project" value="UniProtKB-KW"/>
</dbReference>
<evidence type="ECO:0000313" key="9">
    <source>
        <dbReference type="Proteomes" id="UP001147782"/>
    </source>
</evidence>
<dbReference type="GeneID" id="81435690"/>
<dbReference type="PANTHER" id="PTHR46910:SF25">
    <property type="entry name" value="ABC-TRANSPORTER-REGULATING TRANSCRIPTION FACTOR"/>
    <property type="match status" value="1"/>
</dbReference>
<dbReference type="CDD" id="cd12148">
    <property type="entry name" value="fungal_TF_MHR"/>
    <property type="match status" value="1"/>
</dbReference>
<evidence type="ECO:0000256" key="2">
    <source>
        <dbReference type="ARBA" id="ARBA00023015"/>
    </source>
</evidence>
<dbReference type="SMART" id="SM00066">
    <property type="entry name" value="GAL4"/>
    <property type="match status" value="1"/>
</dbReference>
<keyword evidence="3" id="KW-0238">DNA-binding</keyword>
<evidence type="ECO:0000313" key="8">
    <source>
        <dbReference type="EMBL" id="KAJ5381154.1"/>
    </source>
</evidence>
<dbReference type="PROSITE" id="PS00463">
    <property type="entry name" value="ZN2_CY6_FUNGAL_1"/>
    <property type="match status" value="1"/>
</dbReference>
<evidence type="ECO:0000256" key="1">
    <source>
        <dbReference type="ARBA" id="ARBA00022723"/>
    </source>
</evidence>
<dbReference type="EMBL" id="JAPZBS010000002">
    <property type="protein sequence ID" value="KAJ5381154.1"/>
    <property type="molecule type" value="Genomic_DNA"/>
</dbReference>
<evidence type="ECO:0000256" key="6">
    <source>
        <dbReference type="SAM" id="Phobius"/>
    </source>
</evidence>
<dbReference type="PROSITE" id="PS50048">
    <property type="entry name" value="ZN2_CY6_FUNGAL_2"/>
    <property type="match status" value="1"/>
</dbReference>
<organism evidence="8 9">
    <name type="scientific">Penicillium cataractarum</name>
    <dbReference type="NCBI Taxonomy" id="2100454"/>
    <lineage>
        <taxon>Eukaryota</taxon>
        <taxon>Fungi</taxon>
        <taxon>Dikarya</taxon>
        <taxon>Ascomycota</taxon>
        <taxon>Pezizomycotina</taxon>
        <taxon>Eurotiomycetes</taxon>
        <taxon>Eurotiomycetidae</taxon>
        <taxon>Eurotiales</taxon>
        <taxon>Aspergillaceae</taxon>
        <taxon>Penicillium</taxon>
    </lineage>
</organism>
<feature type="transmembrane region" description="Helical" evidence="6">
    <location>
        <begin position="369"/>
        <end position="388"/>
    </location>
</feature>
<dbReference type="PANTHER" id="PTHR46910">
    <property type="entry name" value="TRANSCRIPTION FACTOR PDR1"/>
    <property type="match status" value="1"/>
</dbReference>
<dbReference type="SMART" id="SM00906">
    <property type="entry name" value="Fungal_trans"/>
    <property type="match status" value="1"/>
</dbReference>
<dbReference type="InterPro" id="IPR007219">
    <property type="entry name" value="XnlR_reg_dom"/>
</dbReference>
<protein>
    <recommendedName>
        <fullName evidence="7">Zn(2)-C6 fungal-type domain-containing protein</fullName>
    </recommendedName>
</protein>
<feature type="transmembrane region" description="Helical" evidence="6">
    <location>
        <begin position="617"/>
        <end position="640"/>
    </location>
</feature>
<reference evidence="8" key="2">
    <citation type="journal article" date="2023" name="IMA Fungus">
        <title>Comparative genomic study of the Penicillium genus elucidates a diverse pangenome and 15 lateral gene transfer events.</title>
        <authorList>
            <person name="Petersen C."/>
            <person name="Sorensen T."/>
            <person name="Nielsen M.R."/>
            <person name="Sondergaard T.E."/>
            <person name="Sorensen J.L."/>
            <person name="Fitzpatrick D.A."/>
            <person name="Frisvad J.C."/>
            <person name="Nielsen K.L."/>
        </authorList>
    </citation>
    <scope>NUCLEOTIDE SEQUENCE</scope>
    <source>
        <strain evidence="8">IBT 29864</strain>
    </source>
</reference>
<dbReference type="AlphaFoldDB" id="A0A9W9SPM7"/>
<dbReference type="GO" id="GO:0008270">
    <property type="term" value="F:zinc ion binding"/>
    <property type="evidence" value="ECO:0007669"/>
    <property type="project" value="InterPro"/>
</dbReference>
<comment type="caution">
    <text evidence="8">The sequence shown here is derived from an EMBL/GenBank/DDBJ whole genome shotgun (WGS) entry which is preliminary data.</text>
</comment>
<accession>A0A9W9SPM7</accession>
<keyword evidence="6" id="KW-0472">Membrane</keyword>
<sequence length="708" mass="78818">MRGPQRPQHKINNNSHVLTPVYQVAKKQCLRPGIAWESPGGLAKWACKECHRRKIKCNMTTKSKCTSCTKLNVPCSVNEYRRRRNNESPPSHFAEVTRRSKIAQLESQIERMEQVFEELGLVPPSDDLSLHATPYAQSNGPEAISAFQAQDTSTSTRVGINESDLEKSNLGLGGTLISRDEFAVSNPVSPTSIGENNSFLKNLVFPRCTEFGGNDSRSVSPDSCNCHHRSVRAALGDRFIEGKTTLLSCEVPCHYEELHTLDGSTTRRSPSPLPTMAEIMVLFLQYLENFNSLCPLFEPLSLLSICDGDCEILSTQPDRWACINVVLALAYMMRDEPPGGTHKNSEAAWAFMENSLLVVNELCLGEETLWAAQALLGMAIFFLGALSYRPCNRMIASALRISHRLVIEHPEDSSTDGQRDLQQLRTVFWIAFCLDREICLRFGGPLGYCDEDMDIDFLPGPLGDGWNLSSATQKTGFNIFKSYCELSVIKGNIYQRLHCGTAHPISELADSVAMLDKRLQEWKESVPKEYRPDVHNAPSFPKSTGTLVLLSLHFSYFNCLISVHRVTTFRDSNLDLELARSYSSGLLPSDVALISGILCQNAARASIRLIKYMPQRYACILGFLLHYLIIASTTLSTSIIHNPRLASRAWDLKLIHQVECFMSSIALASPKDGLQRLVKHCAEYRALAESAVCCGDATSNNVQNTHLT</sequence>
<dbReference type="CDD" id="cd00067">
    <property type="entry name" value="GAL4"/>
    <property type="match status" value="1"/>
</dbReference>
<keyword evidence="5" id="KW-0539">Nucleus</keyword>
<dbReference type="InterPro" id="IPR050987">
    <property type="entry name" value="AtrR-like"/>
</dbReference>
<dbReference type="OrthoDB" id="2123952at2759"/>
<dbReference type="GO" id="GO:0000981">
    <property type="term" value="F:DNA-binding transcription factor activity, RNA polymerase II-specific"/>
    <property type="evidence" value="ECO:0007669"/>
    <property type="project" value="InterPro"/>
</dbReference>
<keyword evidence="6" id="KW-0812">Transmembrane</keyword>
<dbReference type="SUPFAM" id="SSF57701">
    <property type="entry name" value="Zn2/Cys6 DNA-binding domain"/>
    <property type="match status" value="1"/>
</dbReference>
<keyword evidence="6" id="KW-1133">Transmembrane helix</keyword>
<evidence type="ECO:0000256" key="5">
    <source>
        <dbReference type="ARBA" id="ARBA00023242"/>
    </source>
</evidence>
<name>A0A9W9SPM7_9EURO</name>
<feature type="domain" description="Zn(2)-C6 fungal-type" evidence="7">
    <location>
        <begin position="46"/>
        <end position="77"/>
    </location>
</feature>
<keyword evidence="1" id="KW-0479">Metal-binding</keyword>
<keyword evidence="9" id="KW-1185">Reference proteome</keyword>
<gene>
    <name evidence="8" type="ORF">N7496_003582</name>
</gene>
<dbReference type="GO" id="GO:0006351">
    <property type="term" value="P:DNA-templated transcription"/>
    <property type="evidence" value="ECO:0007669"/>
    <property type="project" value="InterPro"/>
</dbReference>
<proteinExistence type="predicted"/>
<evidence type="ECO:0000256" key="3">
    <source>
        <dbReference type="ARBA" id="ARBA00023125"/>
    </source>
</evidence>
<dbReference type="RefSeq" id="XP_056558725.1">
    <property type="nucleotide sequence ID" value="XM_056696513.1"/>
</dbReference>
<dbReference type="Gene3D" id="4.10.240.10">
    <property type="entry name" value="Zn(2)-C6 fungal-type DNA-binding domain"/>
    <property type="match status" value="1"/>
</dbReference>
<keyword evidence="2" id="KW-0805">Transcription regulation</keyword>
<dbReference type="InterPro" id="IPR036864">
    <property type="entry name" value="Zn2-C6_fun-type_DNA-bd_sf"/>
</dbReference>
<keyword evidence="4" id="KW-0804">Transcription</keyword>
<evidence type="ECO:0000259" key="7">
    <source>
        <dbReference type="PROSITE" id="PS50048"/>
    </source>
</evidence>
<dbReference type="Proteomes" id="UP001147782">
    <property type="component" value="Unassembled WGS sequence"/>
</dbReference>
<dbReference type="Pfam" id="PF04082">
    <property type="entry name" value="Fungal_trans"/>
    <property type="match status" value="1"/>
</dbReference>
<dbReference type="InterPro" id="IPR001138">
    <property type="entry name" value="Zn2Cys6_DnaBD"/>
</dbReference>
<reference evidence="8" key="1">
    <citation type="submission" date="2022-11" db="EMBL/GenBank/DDBJ databases">
        <authorList>
            <person name="Petersen C."/>
        </authorList>
    </citation>
    <scope>NUCLEOTIDE SEQUENCE</scope>
    <source>
        <strain evidence="8">IBT 29864</strain>
    </source>
</reference>
<evidence type="ECO:0000256" key="4">
    <source>
        <dbReference type="ARBA" id="ARBA00023163"/>
    </source>
</evidence>
<dbReference type="Pfam" id="PF00172">
    <property type="entry name" value="Zn_clus"/>
    <property type="match status" value="1"/>
</dbReference>